<name>A0A0A9DMT8_ARUDO</name>
<dbReference type="AlphaFoldDB" id="A0A0A9DMT8"/>
<accession>A0A0A9DMT8</accession>
<proteinExistence type="predicted"/>
<protein>
    <submittedName>
        <fullName evidence="1">Uncharacterized protein</fullName>
    </submittedName>
</protein>
<reference evidence="1" key="2">
    <citation type="journal article" date="2015" name="Data Brief">
        <title>Shoot transcriptome of the giant reed, Arundo donax.</title>
        <authorList>
            <person name="Barrero R.A."/>
            <person name="Guerrero F.D."/>
            <person name="Moolhuijzen P."/>
            <person name="Goolsby J.A."/>
            <person name="Tidwell J."/>
            <person name="Bellgard S.E."/>
            <person name="Bellgard M.I."/>
        </authorList>
    </citation>
    <scope>NUCLEOTIDE SEQUENCE</scope>
    <source>
        <tissue evidence="1">Shoot tissue taken approximately 20 cm above the soil surface</tissue>
    </source>
</reference>
<evidence type="ECO:0000313" key="1">
    <source>
        <dbReference type="EMBL" id="JAD87998.1"/>
    </source>
</evidence>
<dbReference type="EMBL" id="GBRH01209897">
    <property type="protein sequence ID" value="JAD87998.1"/>
    <property type="molecule type" value="Transcribed_RNA"/>
</dbReference>
<sequence length="68" mass="7987">MISLLLWNEFELKLSVQTRKPRRGRLEAPDGELLLVKLRSAEFIRWWTGGVLLLCQIWTCSRPESMSK</sequence>
<organism evidence="1">
    <name type="scientific">Arundo donax</name>
    <name type="common">Giant reed</name>
    <name type="synonym">Donax arundinaceus</name>
    <dbReference type="NCBI Taxonomy" id="35708"/>
    <lineage>
        <taxon>Eukaryota</taxon>
        <taxon>Viridiplantae</taxon>
        <taxon>Streptophyta</taxon>
        <taxon>Embryophyta</taxon>
        <taxon>Tracheophyta</taxon>
        <taxon>Spermatophyta</taxon>
        <taxon>Magnoliopsida</taxon>
        <taxon>Liliopsida</taxon>
        <taxon>Poales</taxon>
        <taxon>Poaceae</taxon>
        <taxon>PACMAD clade</taxon>
        <taxon>Arundinoideae</taxon>
        <taxon>Arundineae</taxon>
        <taxon>Arundo</taxon>
    </lineage>
</organism>
<reference evidence="1" key="1">
    <citation type="submission" date="2014-09" db="EMBL/GenBank/DDBJ databases">
        <authorList>
            <person name="Magalhaes I.L.F."/>
            <person name="Oliveira U."/>
            <person name="Santos F.R."/>
            <person name="Vidigal T.H.D.A."/>
            <person name="Brescovit A.D."/>
            <person name="Santos A.J."/>
        </authorList>
    </citation>
    <scope>NUCLEOTIDE SEQUENCE</scope>
    <source>
        <tissue evidence="1">Shoot tissue taken approximately 20 cm above the soil surface</tissue>
    </source>
</reference>